<name>A0A1T4Z2Q1_9ACTN</name>
<dbReference type="OrthoDB" id="4868979at2"/>
<dbReference type="EMBL" id="LT796768">
    <property type="protein sequence ID" value="SKB08329.1"/>
    <property type="molecule type" value="Genomic_DNA"/>
</dbReference>
<reference evidence="2" key="1">
    <citation type="submission" date="2017-02" db="EMBL/GenBank/DDBJ databases">
        <authorList>
            <person name="Varghese N."/>
            <person name="Submissions S."/>
        </authorList>
    </citation>
    <scope>NUCLEOTIDE SEQUENCE [LARGE SCALE GENOMIC DNA]</scope>
    <source>
        <strain evidence="2">9H-4</strain>
    </source>
</reference>
<proteinExistence type="predicted"/>
<organism evidence="1 2">
    <name type="scientific">Aeromicrobium choanae</name>
    <dbReference type="NCBI Taxonomy" id="1736691"/>
    <lineage>
        <taxon>Bacteria</taxon>
        <taxon>Bacillati</taxon>
        <taxon>Actinomycetota</taxon>
        <taxon>Actinomycetes</taxon>
        <taxon>Propionibacteriales</taxon>
        <taxon>Nocardioidaceae</taxon>
        <taxon>Aeromicrobium</taxon>
    </lineage>
</organism>
<gene>
    <name evidence="1" type="ORF">SAMN06295964_2117</name>
</gene>
<accession>A0A1T4Z2Q1</accession>
<protein>
    <recommendedName>
        <fullName evidence="3">ATP-dependent DNA helicase PcrA</fullName>
    </recommendedName>
</protein>
<evidence type="ECO:0000313" key="1">
    <source>
        <dbReference type="EMBL" id="SKB08329.1"/>
    </source>
</evidence>
<sequence length="73" mass="7846">MATSQRPRRHLASSPFPKKPDVADEVYEVGARVSHDSFGLGRVLSVQGKNSAQVDFGNGAVHIPLPCRSMTAL</sequence>
<dbReference type="AlphaFoldDB" id="A0A1T4Z2Q1"/>
<keyword evidence="2" id="KW-1185">Reference proteome</keyword>
<evidence type="ECO:0000313" key="2">
    <source>
        <dbReference type="Proteomes" id="UP000191040"/>
    </source>
</evidence>
<evidence type="ECO:0008006" key="3">
    <source>
        <dbReference type="Google" id="ProtNLM"/>
    </source>
</evidence>
<dbReference type="Proteomes" id="UP000191040">
    <property type="component" value="Chromosome I"/>
</dbReference>